<protein>
    <submittedName>
        <fullName evidence="1">Uncharacterized protein</fullName>
    </submittedName>
</protein>
<keyword evidence="2" id="KW-1185">Reference proteome</keyword>
<reference evidence="1 2" key="1">
    <citation type="submission" date="2011-06" db="EMBL/GenBank/DDBJ databases">
        <authorList>
            <person name="Muzny D."/>
            <person name="Qin X."/>
            <person name="Deng J."/>
            <person name="Jiang H."/>
            <person name="Liu Y."/>
            <person name="Qu J."/>
            <person name="Song X.-Z."/>
            <person name="Zhang L."/>
            <person name="Thornton R."/>
            <person name="Coyle M."/>
            <person name="Francisco L."/>
            <person name="Jackson L."/>
            <person name="Javaid M."/>
            <person name="Korchina V."/>
            <person name="Kovar C."/>
            <person name="Mata R."/>
            <person name="Mathew T."/>
            <person name="Ngo R."/>
            <person name="Nguyen L."/>
            <person name="Nguyen N."/>
            <person name="Okwuonu G."/>
            <person name="Ongeri F."/>
            <person name="Pham C."/>
            <person name="Simmons D."/>
            <person name="Wilczek-Boney K."/>
            <person name="Hale W."/>
            <person name="Jakkamsetti A."/>
            <person name="Pham P."/>
            <person name="Ruth R."/>
            <person name="San Lucas F."/>
            <person name="Warren J."/>
            <person name="Zhang J."/>
            <person name="Zhao Z."/>
            <person name="Zhou C."/>
            <person name="Zhu D."/>
            <person name="Lee S."/>
            <person name="Bess C."/>
            <person name="Blankenburg K."/>
            <person name="Forbes L."/>
            <person name="Fu Q."/>
            <person name="Gubbala S."/>
            <person name="Hirani K."/>
            <person name="Jayaseelan J.C."/>
            <person name="Lara F."/>
            <person name="Munidasa M."/>
            <person name="Palculict T."/>
            <person name="Patil S."/>
            <person name="Pu L.-L."/>
            <person name="Saada N."/>
            <person name="Tang L."/>
            <person name="Weissenberger G."/>
            <person name="Zhu Y."/>
            <person name="Hemphill L."/>
            <person name="Shang Y."/>
            <person name="Youmans B."/>
            <person name="Ayvaz T."/>
            <person name="Ross M."/>
            <person name="Santibanez J."/>
            <person name="Aqrawi P."/>
            <person name="Gross S."/>
            <person name="Joshi V."/>
            <person name="Fowler G."/>
            <person name="Nazareth L."/>
            <person name="Reid J."/>
            <person name="Worley K."/>
            <person name="Petrosino J."/>
            <person name="Highlander S."/>
            <person name="Gibbs R."/>
        </authorList>
    </citation>
    <scope>NUCLEOTIDE SEQUENCE [LARGE SCALE GENOMIC DNA]</scope>
    <source>
        <strain evidence="1 2">ATCC 29427</strain>
    </source>
</reference>
<dbReference type="EMBL" id="AGBB01000002">
    <property type="protein sequence ID" value="EGY80836.1"/>
    <property type="molecule type" value="Genomic_DNA"/>
</dbReference>
<comment type="caution">
    <text evidence="1">The sequence shown here is derived from an EMBL/GenBank/DDBJ whole genome shotgun (WGS) entry which is preliminary data.</text>
</comment>
<name>G4D0U0_9FIRM</name>
<dbReference type="HOGENOM" id="CLU_2992700_0_0_9"/>
<sequence length="57" mass="6489">MQNATAFPYSRFPKRFMVISSIKKFINAIAIKNIILLLSLLLCNKSKGIFLFLNSIP</sequence>
<dbReference type="Proteomes" id="UP000003422">
    <property type="component" value="Unassembled WGS sequence"/>
</dbReference>
<organism evidence="1 2">
    <name type="scientific">Peptoniphilus indolicus ATCC 29427</name>
    <dbReference type="NCBI Taxonomy" id="997350"/>
    <lineage>
        <taxon>Bacteria</taxon>
        <taxon>Bacillati</taxon>
        <taxon>Bacillota</taxon>
        <taxon>Tissierellia</taxon>
        <taxon>Tissierellales</taxon>
        <taxon>Peptoniphilaceae</taxon>
        <taxon>Peptoniphilus</taxon>
    </lineage>
</organism>
<dbReference type="STRING" id="997350.HMPREF9129_0020"/>
<gene>
    <name evidence="1" type="ORF">HMPREF9129_0020</name>
</gene>
<accession>G4D0U0</accession>
<dbReference type="AlphaFoldDB" id="G4D0U0"/>
<evidence type="ECO:0000313" key="1">
    <source>
        <dbReference type="EMBL" id="EGY80836.1"/>
    </source>
</evidence>
<evidence type="ECO:0000313" key="2">
    <source>
        <dbReference type="Proteomes" id="UP000003422"/>
    </source>
</evidence>
<proteinExistence type="predicted"/>